<gene>
    <name evidence="7" type="ORF">BLS_006402</name>
    <name evidence="8" type="ORF">EG327_003424</name>
</gene>
<dbReference type="Pfam" id="PF05843">
    <property type="entry name" value="Suf"/>
    <property type="match status" value="1"/>
</dbReference>
<comment type="function">
    <text evidence="1 4">Component of the cleavage factor IA (CFIA) complex, which is involved in the endonucleolytic cleavage during polyadenylation-dependent pre-mRNA 3'-end formation.</text>
</comment>
<protein>
    <recommendedName>
        <fullName evidence="4">mRNA 3'-end-processing protein RNA14</fullName>
    </recommendedName>
</protein>
<accession>A0A8H3VGB0</accession>
<organism evidence="8 9">
    <name type="scientific">Venturia inaequalis</name>
    <name type="common">Apple scab fungus</name>
    <dbReference type="NCBI Taxonomy" id="5025"/>
    <lineage>
        <taxon>Eukaryota</taxon>
        <taxon>Fungi</taxon>
        <taxon>Dikarya</taxon>
        <taxon>Ascomycota</taxon>
        <taxon>Pezizomycotina</taxon>
        <taxon>Dothideomycetes</taxon>
        <taxon>Pleosporomycetidae</taxon>
        <taxon>Venturiales</taxon>
        <taxon>Venturiaceae</taxon>
        <taxon>Venturia</taxon>
    </lineage>
</organism>
<dbReference type="PANTHER" id="PTHR19980">
    <property type="entry name" value="RNA CLEAVAGE STIMULATION FACTOR"/>
    <property type="match status" value="1"/>
</dbReference>
<evidence type="ECO:0000256" key="4">
    <source>
        <dbReference type="RuleBase" id="RU369035"/>
    </source>
</evidence>
<dbReference type="InterPro" id="IPR003107">
    <property type="entry name" value="HAT"/>
</dbReference>
<dbReference type="GO" id="GO:0005634">
    <property type="term" value="C:nucleus"/>
    <property type="evidence" value="ECO:0007669"/>
    <property type="project" value="UniProtKB-SubCell"/>
</dbReference>
<evidence type="ECO:0000313" key="8">
    <source>
        <dbReference type="EMBL" id="KAE9988250.1"/>
    </source>
</evidence>
<feature type="compositionally biased region" description="Pro residues" evidence="5">
    <location>
        <begin position="1001"/>
        <end position="1021"/>
    </location>
</feature>
<comment type="subcellular location">
    <subcellularLocation>
        <location evidence="4">Nucleus</location>
    </subcellularLocation>
    <subcellularLocation>
        <location evidence="4">Cytoplasm</location>
    </subcellularLocation>
    <text evidence="4">Nucleus and/or cytoplasm.</text>
</comment>
<dbReference type="EMBL" id="WNWR01000216">
    <property type="protein sequence ID" value="KAE9988250.1"/>
    <property type="molecule type" value="Genomic_DNA"/>
</dbReference>
<reference evidence="8 9" key="1">
    <citation type="submission" date="2019-07" db="EMBL/GenBank/DDBJ databases">
        <title>Venturia inaequalis Genome Resource.</title>
        <authorList>
            <person name="Lichtner F.J."/>
        </authorList>
    </citation>
    <scope>NUCLEOTIDE SEQUENCE [LARGE SCALE GENOMIC DNA]</scope>
    <source>
        <strain evidence="7">Bline_iso_100314</strain>
        <strain evidence="8 9">DMI_063113</strain>
    </source>
</reference>
<dbReference type="PANTHER" id="PTHR19980:SF0">
    <property type="entry name" value="CLEAVAGE STIMULATION FACTOR SUBUNIT 3"/>
    <property type="match status" value="1"/>
</dbReference>
<feature type="compositionally biased region" description="Polar residues" evidence="5">
    <location>
        <begin position="181"/>
        <end position="191"/>
    </location>
</feature>
<keyword evidence="9" id="KW-1185">Reference proteome</keyword>
<evidence type="ECO:0000256" key="2">
    <source>
        <dbReference type="ARBA" id="ARBA00022737"/>
    </source>
</evidence>
<evidence type="ECO:0000256" key="3">
    <source>
        <dbReference type="ARBA" id="ARBA00023242"/>
    </source>
</evidence>
<feature type="compositionally biased region" description="Acidic residues" evidence="5">
    <location>
        <begin position="56"/>
        <end position="70"/>
    </location>
</feature>
<feature type="region of interest" description="Disordered" evidence="5">
    <location>
        <begin position="827"/>
        <end position="925"/>
    </location>
</feature>
<feature type="domain" description="Suppressor of forked" evidence="6">
    <location>
        <begin position="217"/>
        <end position="825"/>
    </location>
</feature>
<dbReference type="Gene3D" id="1.25.40.10">
    <property type="entry name" value="Tetratricopeptide repeat domain"/>
    <property type="match status" value="1"/>
</dbReference>
<feature type="compositionally biased region" description="Acidic residues" evidence="5">
    <location>
        <begin position="26"/>
        <end position="35"/>
    </location>
</feature>
<feature type="region of interest" description="Disordered" evidence="5">
    <location>
        <begin position="997"/>
        <end position="1023"/>
    </location>
</feature>
<feature type="compositionally biased region" description="Low complexity" evidence="5">
    <location>
        <begin position="71"/>
        <end position="88"/>
    </location>
</feature>
<evidence type="ECO:0000313" key="7">
    <source>
        <dbReference type="EMBL" id="KAE9967396.1"/>
    </source>
</evidence>
<feature type="compositionally biased region" description="Acidic residues" evidence="5">
    <location>
        <begin position="108"/>
        <end position="117"/>
    </location>
</feature>
<keyword evidence="4" id="KW-0963">Cytoplasm</keyword>
<name>A0A8H3VGB0_VENIN</name>
<dbReference type="SMART" id="SM00386">
    <property type="entry name" value="HAT"/>
    <property type="match status" value="7"/>
</dbReference>
<dbReference type="SUPFAM" id="SSF48452">
    <property type="entry name" value="TPR-like"/>
    <property type="match status" value="2"/>
</dbReference>
<evidence type="ECO:0000256" key="1">
    <source>
        <dbReference type="ARBA" id="ARBA00002863"/>
    </source>
</evidence>
<feature type="compositionally biased region" description="Acidic residues" evidence="5">
    <location>
        <begin position="617"/>
        <end position="626"/>
    </location>
</feature>
<dbReference type="GO" id="GO:0003729">
    <property type="term" value="F:mRNA binding"/>
    <property type="evidence" value="ECO:0007669"/>
    <property type="project" value="TreeGrafter"/>
</dbReference>
<evidence type="ECO:0000313" key="9">
    <source>
        <dbReference type="Proteomes" id="UP000490939"/>
    </source>
</evidence>
<feature type="region of interest" description="Disordered" evidence="5">
    <location>
        <begin position="1"/>
        <end position="211"/>
    </location>
</feature>
<dbReference type="GO" id="GO:0005737">
    <property type="term" value="C:cytoplasm"/>
    <property type="evidence" value="ECO:0007669"/>
    <property type="project" value="UniProtKB-SubCell"/>
</dbReference>
<evidence type="ECO:0000259" key="6">
    <source>
        <dbReference type="Pfam" id="PF05843"/>
    </source>
</evidence>
<dbReference type="AlphaFoldDB" id="A0A8H3VGB0"/>
<feature type="region of interest" description="Disordered" evidence="5">
    <location>
        <begin position="606"/>
        <end position="638"/>
    </location>
</feature>
<keyword evidence="4" id="KW-0507">mRNA processing</keyword>
<dbReference type="InterPro" id="IPR045243">
    <property type="entry name" value="Rna14-like"/>
</dbReference>
<feature type="compositionally biased region" description="Polar residues" evidence="5">
    <location>
        <begin position="1"/>
        <end position="13"/>
    </location>
</feature>
<feature type="compositionally biased region" description="Polar residues" evidence="5">
    <location>
        <begin position="122"/>
        <end position="146"/>
    </location>
</feature>
<dbReference type="GO" id="GO:0180010">
    <property type="term" value="P:co-transcriptional mRNA 3'-end processing, cleavage and polyadenylation pathway"/>
    <property type="evidence" value="ECO:0007669"/>
    <property type="project" value="UniProtKB-UniRule"/>
</dbReference>
<feature type="compositionally biased region" description="Polar residues" evidence="5">
    <location>
        <begin position="841"/>
        <end position="852"/>
    </location>
</feature>
<dbReference type="InterPro" id="IPR011990">
    <property type="entry name" value="TPR-like_helical_dom_sf"/>
</dbReference>
<evidence type="ECO:0000256" key="5">
    <source>
        <dbReference type="SAM" id="MobiDB-lite"/>
    </source>
</evidence>
<proteinExistence type="predicted"/>
<dbReference type="EMBL" id="WNWQ01000470">
    <property type="protein sequence ID" value="KAE9967396.1"/>
    <property type="molecule type" value="Genomic_DNA"/>
</dbReference>
<dbReference type="Proteomes" id="UP000433883">
    <property type="component" value="Unassembled WGS sequence"/>
</dbReference>
<comment type="caution">
    <text evidence="8">The sequence shown here is derived from an EMBL/GenBank/DDBJ whole genome shotgun (WGS) entry which is preliminary data.</text>
</comment>
<feature type="compositionally biased region" description="Basic and acidic residues" evidence="5">
    <location>
        <begin position="627"/>
        <end position="638"/>
    </location>
</feature>
<keyword evidence="3 4" id="KW-0539">Nucleus</keyword>
<dbReference type="Gene3D" id="1.25.40.1040">
    <property type="match status" value="1"/>
</dbReference>
<dbReference type="InterPro" id="IPR008847">
    <property type="entry name" value="Suf"/>
</dbReference>
<dbReference type="Proteomes" id="UP000490939">
    <property type="component" value="Unassembled WGS sequence"/>
</dbReference>
<sequence length="1047" mass="117283">MADDNYNYQSLGQQDEYDPANTAQHDEEEEEDDYDPSNLHFGDNGADSTQQQEPQAEQDDDEAEDVEMDAQDSSPEPEPSAQSSTEPTNLPVHTQAAPKQRTVGGFVVDDDEDDEDMPLAGTNGQQLNEAESGIATPNNTLPTPDTSIDKAAQDQGHSDSGAAVPLDHHHALSNGAEKVPSTKSLAQTSLPVPSPAAKVPVQSTSSVPLPKARLPQDKVGILEDRIADDPRGDVDAWMSLINEHQRRSKFDDARAVYDRFLHVFPFAADQWAAYLDMETEQNELDRISTIFGKTLMTQTGIAVWDRYLAFVRRRHNTMSDPTGAARSTVQQAFDFTFTKIGLDKDSGKIWQDYIKFVKDGPGTAGGGGWQDQQKMDAMRTAYRRALVIPTQITGTIWAEYTQFEVSLNKMTGRKFLQEKMPAYMQAKQAHIALQNKTRNLIRTTLPRLPPAPGYDGHKEYEDQLKIWKDWIDWEKEDPLILKDDEPTVWKERVVYTYKQALMAFRFEPQLWYDAHEFCYENELEKEGDEFLANGIAANPESCLLAFKHADRLEAGSASVADAKARGATVKEPYDKLLDALYDLIAKAKVREQKKIAQIQETFAQEAQQELQDRQERSDDDDEDADYEASKAKATAERQEEQIKAVQDASQVQSNLLRRTLTGAWMGLIRAMRRVQGKGKPGDPIPGSRGTFQMARKRGQLTADIYIWCALMEHHCYKDPAAIRLFDRGLDLFPEDENFALEYIKHLVNVNDVLNARTVFEKAVGKLGEKPENVAKTKPLYFFFHDFESKYGELAQITKLEQRMRKHFPEDPTLKMFSHRYQYTNALDHSFDPTTERPIISPGTQMRSPSDSIPSIERSPAPSFKASPLGDASWAGNNSPKRPYIPDTQDYDPPRKIARGESPLKGAAGRRLENARRRGGAGDTPMQYAAAAPGPAALPRDINFLLSVLPRRDLSQNMQPNIIPQQLVHVLRTINLQSVDWHGANLRAAGPGLLQPQRIAQPPAPSYPPPPMGIPPPGPPPQGYYAPTAGYPPYPPPAMAMPTYQPYR</sequence>
<keyword evidence="2" id="KW-0677">Repeat</keyword>